<sequence length="217" mass="24640">MSLQRVRIAMLNADIPVPSVRAKLVSYGDIFHNLLSTAVGRIARNFEIESTNFDIVQGEYPSLPGIDVILITGSAASAYDDVEWIHRLENYILDLFQNSPQIKIFGAASAIRVREIVVTDEFWVRLRGRRNRISAREQKLRLQFVHADHGLYQPSRVLTFQCYFEFKRFVNTETLRIFDNDAEHAGEMVLRFLLGNKDGEGRISCGAGGLLTPPLEE</sequence>
<dbReference type="EMBL" id="MU003496">
    <property type="protein sequence ID" value="KAF2475087.1"/>
    <property type="molecule type" value="Genomic_DNA"/>
</dbReference>
<reference evidence="1" key="1">
    <citation type="journal article" date="2020" name="Stud. Mycol.">
        <title>101 Dothideomycetes genomes: a test case for predicting lifestyles and emergence of pathogens.</title>
        <authorList>
            <person name="Haridas S."/>
            <person name="Albert R."/>
            <person name="Binder M."/>
            <person name="Bloem J."/>
            <person name="Labutti K."/>
            <person name="Salamov A."/>
            <person name="Andreopoulos B."/>
            <person name="Baker S."/>
            <person name="Barry K."/>
            <person name="Bills G."/>
            <person name="Bluhm B."/>
            <person name="Cannon C."/>
            <person name="Castanera R."/>
            <person name="Culley D."/>
            <person name="Daum C."/>
            <person name="Ezra D."/>
            <person name="Gonzalez J."/>
            <person name="Henrissat B."/>
            <person name="Kuo A."/>
            <person name="Liang C."/>
            <person name="Lipzen A."/>
            <person name="Lutzoni F."/>
            <person name="Magnuson J."/>
            <person name="Mondo S."/>
            <person name="Nolan M."/>
            <person name="Ohm R."/>
            <person name="Pangilinan J."/>
            <person name="Park H.-J."/>
            <person name="Ramirez L."/>
            <person name="Alfaro M."/>
            <person name="Sun H."/>
            <person name="Tritt A."/>
            <person name="Yoshinaga Y."/>
            <person name="Zwiers L.-H."/>
            <person name="Turgeon B."/>
            <person name="Goodwin S."/>
            <person name="Spatafora J."/>
            <person name="Crous P."/>
            <person name="Grigoriev I."/>
        </authorList>
    </citation>
    <scope>NUCLEOTIDE SEQUENCE</scope>
    <source>
        <strain evidence="1">ATCC 200398</strain>
    </source>
</reference>
<accession>A0ACB6R9T1</accession>
<organism evidence="1 2">
    <name type="scientific">Lindgomyces ingoldianus</name>
    <dbReference type="NCBI Taxonomy" id="673940"/>
    <lineage>
        <taxon>Eukaryota</taxon>
        <taxon>Fungi</taxon>
        <taxon>Dikarya</taxon>
        <taxon>Ascomycota</taxon>
        <taxon>Pezizomycotina</taxon>
        <taxon>Dothideomycetes</taxon>
        <taxon>Pleosporomycetidae</taxon>
        <taxon>Pleosporales</taxon>
        <taxon>Lindgomycetaceae</taxon>
        <taxon>Lindgomyces</taxon>
    </lineage>
</organism>
<comment type="caution">
    <text evidence="1">The sequence shown here is derived from an EMBL/GenBank/DDBJ whole genome shotgun (WGS) entry which is preliminary data.</text>
</comment>
<name>A0ACB6R9T1_9PLEO</name>
<protein>
    <submittedName>
        <fullName evidence="1">Uncharacterized protein</fullName>
    </submittedName>
</protein>
<evidence type="ECO:0000313" key="1">
    <source>
        <dbReference type="EMBL" id="KAF2475087.1"/>
    </source>
</evidence>
<dbReference type="Proteomes" id="UP000799755">
    <property type="component" value="Unassembled WGS sequence"/>
</dbReference>
<keyword evidence="2" id="KW-1185">Reference proteome</keyword>
<evidence type="ECO:0000313" key="2">
    <source>
        <dbReference type="Proteomes" id="UP000799755"/>
    </source>
</evidence>
<gene>
    <name evidence="1" type="ORF">BDR25DRAFT_322453</name>
</gene>
<proteinExistence type="predicted"/>